<protein>
    <submittedName>
        <fullName evidence="1">Uncharacterized protein</fullName>
    </submittedName>
</protein>
<dbReference type="Proteomes" id="UP000018208">
    <property type="component" value="Unassembled WGS sequence"/>
</dbReference>
<name>V6LP29_9EUKA</name>
<dbReference type="AlphaFoldDB" id="V6LP29"/>
<evidence type="ECO:0000313" key="2">
    <source>
        <dbReference type="EMBL" id="KAH0573818.1"/>
    </source>
</evidence>
<reference evidence="2" key="2">
    <citation type="submission" date="2020-12" db="EMBL/GenBank/DDBJ databases">
        <title>New Spironucleus salmonicida genome in near-complete chromosomes.</title>
        <authorList>
            <person name="Xu F."/>
            <person name="Kurt Z."/>
            <person name="Jimenez-Gonzalez A."/>
            <person name="Astvaldsson A."/>
            <person name="Andersson J.O."/>
            <person name="Svard S.G."/>
        </authorList>
    </citation>
    <scope>NUCLEOTIDE SEQUENCE</scope>
    <source>
        <strain evidence="2">ATCC 50377</strain>
    </source>
</reference>
<proteinExistence type="predicted"/>
<dbReference type="EMBL" id="KI546074">
    <property type="protein sequence ID" value="EST46432.1"/>
    <property type="molecule type" value="Genomic_DNA"/>
</dbReference>
<gene>
    <name evidence="1" type="ORF">SS50377_13517</name>
    <name evidence="2" type="ORF">SS50377_23753</name>
</gene>
<sequence>MSLTEYEEKRKMYQNELEQYRNYKNTICIINPKLRYIQENEIEPASQHISSFTSQDEISILNISQKDQFELEQERQQQFLSEQIETVKRAQNYLNSKDTLKTKVVPKIEHNQHIFIDIKRQNQDISKNFEEQPYMTQQPVLVREQTHKPYVKQVQENIVQQKKISESIKQQPDNVQNTKIQHYQNILSSTQDFIQQNKVVSPDRQITLKQIELQGSLKKTISELTEMEKQNASHKETFYNTDAALMVERQSRILNNFAMSNLSEPGKLSLSRTEINNVLDQHDQPHLGDDQQQKSASIAIQSQAFKKSRKPQLQSQLFMARVSTFGESFGTLSQTSQDYLKWRRGGE</sequence>
<dbReference type="VEuPathDB" id="GiardiaDB:SS50377_23753"/>
<evidence type="ECO:0000313" key="1">
    <source>
        <dbReference type="EMBL" id="EST46432.1"/>
    </source>
</evidence>
<dbReference type="EMBL" id="AUWU02000004">
    <property type="protein sequence ID" value="KAH0573818.1"/>
    <property type="molecule type" value="Genomic_DNA"/>
</dbReference>
<reference evidence="1 2" key="1">
    <citation type="journal article" date="2014" name="PLoS Genet.">
        <title>The Genome of Spironucleus salmonicida Highlights a Fish Pathogen Adapted to Fluctuating Environments.</title>
        <authorList>
            <person name="Xu F."/>
            <person name="Jerlstrom-Hultqvist J."/>
            <person name="Einarsson E."/>
            <person name="Astvaldsson A."/>
            <person name="Svard S.G."/>
            <person name="Andersson J.O."/>
        </authorList>
    </citation>
    <scope>NUCLEOTIDE SEQUENCE</scope>
    <source>
        <strain evidence="2">ATCC 50377</strain>
    </source>
</reference>
<keyword evidence="3" id="KW-1185">Reference proteome</keyword>
<evidence type="ECO:0000313" key="3">
    <source>
        <dbReference type="Proteomes" id="UP000018208"/>
    </source>
</evidence>
<organism evidence="1">
    <name type="scientific">Spironucleus salmonicida</name>
    <dbReference type="NCBI Taxonomy" id="348837"/>
    <lineage>
        <taxon>Eukaryota</taxon>
        <taxon>Metamonada</taxon>
        <taxon>Diplomonadida</taxon>
        <taxon>Hexamitidae</taxon>
        <taxon>Hexamitinae</taxon>
        <taxon>Spironucleus</taxon>
    </lineage>
</organism>
<accession>V6LP29</accession>